<feature type="transmembrane region" description="Helical" evidence="5">
    <location>
        <begin position="228"/>
        <end position="244"/>
    </location>
</feature>
<feature type="transmembrane region" description="Helical" evidence="5">
    <location>
        <begin position="35"/>
        <end position="53"/>
    </location>
</feature>
<dbReference type="RefSeq" id="WP_345102751.1">
    <property type="nucleotide sequence ID" value="NZ_BAABCV010000005.1"/>
</dbReference>
<proteinExistence type="inferred from homology"/>
<dbReference type="PRINTS" id="PR01840">
    <property type="entry name" value="TATCFAMILY"/>
</dbReference>
<protein>
    <recommendedName>
        <fullName evidence="5">Sec-independent protein translocase protein TatC</fullName>
    </recommendedName>
</protein>
<dbReference type="EMBL" id="BAABCV010000005">
    <property type="protein sequence ID" value="GAA4094301.1"/>
    <property type="molecule type" value="Genomic_DNA"/>
</dbReference>
<evidence type="ECO:0000313" key="7">
    <source>
        <dbReference type="Proteomes" id="UP001500841"/>
    </source>
</evidence>
<keyword evidence="5" id="KW-0811">Translocation</keyword>
<evidence type="ECO:0000313" key="6">
    <source>
        <dbReference type="EMBL" id="GAA4094301.1"/>
    </source>
</evidence>
<keyword evidence="5" id="KW-0653">Protein transport</keyword>
<keyword evidence="4 5" id="KW-0472">Membrane</keyword>
<feature type="transmembrane region" description="Helical" evidence="5">
    <location>
        <begin position="250"/>
        <end position="270"/>
    </location>
</feature>
<evidence type="ECO:0000256" key="4">
    <source>
        <dbReference type="ARBA" id="ARBA00023136"/>
    </source>
</evidence>
<keyword evidence="5" id="KW-0813">Transport</keyword>
<evidence type="ECO:0000256" key="5">
    <source>
        <dbReference type="HAMAP-Rule" id="MF_00902"/>
    </source>
</evidence>
<evidence type="ECO:0000256" key="1">
    <source>
        <dbReference type="ARBA" id="ARBA00004141"/>
    </source>
</evidence>
<evidence type="ECO:0000256" key="2">
    <source>
        <dbReference type="ARBA" id="ARBA00022692"/>
    </source>
</evidence>
<comment type="subcellular location">
    <subcellularLocation>
        <location evidence="5">Cell membrane</location>
        <topology evidence="5">Multi-pass membrane protein</topology>
    </subcellularLocation>
    <subcellularLocation>
        <location evidence="1">Membrane</location>
        <topology evidence="1">Multi-pass membrane protein</topology>
    </subcellularLocation>
</comment>
<dbReference type="Pfam" id="PF00902">
    <property type="entry name" value="TatC"/>
    <property type="match status" value="1"/>
</dbReference>
<dbReference type="InterPro" id="IPR002033">
    <property type="entry name" value="TatC"/>
</dbReference>
<sequence>MSDDNKLVKAIKDKGKSLEAEMSFFDHLEALRWHLIRAAIAVVVLALVAFFNYDYIFNNYIMGPFRPDFWTYRMMCKLGEGFCITKFNAVIINTEVAGQFMLQINSSVLIGIILSIPYILWEIWRFIKPALLEKERKAASGFVFYASMLFLLGILFGYYVIAPESIAFLANYEVSDTIKNEFTVSSYLSMVATITLIIGIVFELPIFIYILASIGILTGTFMKRTRRYAVVILLIVGAIISPSPDFLTTMIATLPLFVLYEVGIVVASVVEKRRARAHDELMNS</sequence>
<name>A0ABP7WRG7_9SPHI</name>
<dbReference type="Proteomes" id="UP001500841">
    <property type="component" value="Unassembled WGS sequence"/>
</dbReference>
<feature type="transmembrane region" description="Helical" evidence="5">
    <location>
        <begin position="187"/>
        <end position="216"/>
    </location>
</feature>
<evidence type="ECO:0000256" key="3">
    <source>
        <dbReference type="ARBA" id="ARBA00022989"/>
    </source>
</evidence>
<keyword evidence="2 5" id="KW-0812">Transmembrane</keyword>
<keyword evidence="7" id="KW-1185">Reference proteome</keyword>
<comment type="similarity">
    <text evidence="5">Belongs to the TatC family.</text>
</comment>
<dbReference type="PANTHER" id="PTHR30371">
    <property type="entry name" value="SEC-INDEPENDENT PROTEIN TRANSLOCASE PROTEIN TATC"/>
    <property type="match status" value="1"/>
</dbReference>
<dbReference type="NCBIfam" id="TIGR00945">
    <property type="entry name" value="tatC"/>
    <property type="match status" value="1"/>
</dbReference>
<comment type="caution">
    <text evidence="6">The sequence shown here is derived from an EMBL/GenBank/DDBJ whole genome shotgun (WGS) entry which is preliminary data.</text>
</comment>
<accession>A0ABP7WRG7</accession>
<keyword evidence="5" id="KW-1003">Cell membrane</keyword>
<gene>
    <name evidence="5 6" type="primary">tatC</name>
    <name evidence="6" type="ORF">GCM10022392_16240</name>
</gene>
<dbReference type="PANTHER" id="PTHR30371:SF0">
    <property type="entry name" value="SEC-INDEPENDENT PROTEIN TRANSLOCASE PROTEIN TATC, CHLOROPLASTIC-RELATED"/>
    <property type="match status" value="1"/>
</dbReference>
<organism evidence="6 7">
    <name type="scientific">Mucilaginibacter panaciglaebae</name>
    <dbReference type="NCBI Taxonomy" id="502331"/>
    <lineage>
        <taxon>Bacteria</taxon>
        <taxon>Pseudomonadati</taxon>
        <taxon>Bacteroidota</taxon>
        <taxon>Sphingobacteriia</taxon>
        <taxon>Sphingobacteriales</taxon>
        <taxon>Sphingobacteriaceae</taxon>
        <taxon>Mucilaginibacter</taxon>
    </lineage>
</organism>
<keyword evidence="3 5" id="KW-1133">Transmembrane helix</keyword>
<feature type="transmembrane region" description="Helical" evidence="5">
    <location>
        <begin position="100"/>
        <end position="121"/>
    </location>
</feature>
<comment type="function">
    <text evidence="5">Part of the twin-arginine translocation (Tat) system that transports large folded proteins containing a characteristic twin-arginine motif in their signal peptide across membranes.</text>
</comment>
<comment type="subunit">
    <text evidence="5">Forms a complex with TatA.</text>
</comment>
<dbReference type="HAMAP" id="MF_00902">
    <property type="entry name" value="TatC"/>
    <property type="match status" value="1"/>
</dbReference>
<reference evidence="7" key="1">
    <citation type="journal article" date="2019" name="Int. J. Syst. Evol. Microbiol.">
        <title>The Global Catalogue of Microorganisms (GCM) 10K type strain sequencing project: providing services to taxonomists for standard genome sequencing and annotation.</title>
        <authorList>
            <consortium name="The Broad Institute Genomics Platform"/>
            <consortium name="The Broad Institute Genome Sequencing Center for Infectious Disease"/>
            <person name="Wu L."/>
            <person name="Ma J."/>
        </authorList>
    </citation>
    <scope>NUCLEOTIDE SEQUENCE [LARGE SCALE GENOMIC DNA]</scope>
    <source>
        <strain evidence="7">JCM 17085</strain>
    </source>
</reference>
<feature type="transmembrane region" description="Helical" evidence="5">
    <location>
        <begin position="142"/>
        <end position="161"/>
    </location>
</feature>